<organism evidence="1 2">
    <name type="scientific">Dreissena polymorpha</name>
    <name type="common">Zebra mussel</name>
    <name type="synonym">Mytilus polymorpha</name>
    <dbReference type="NCBI Taxonomy" id="45954"/>
    <lineage>
        <taxon>Eukaryota</taxon>
        <taxon>Metazoa</taxon>
        <taxon>Spiralia</taxon>
        <taxon>Lophotrochozoa</taxon>
        <taxon>Mollusca</taxon>
        <taxon>Bivalvia</taxon>
        <taxon>Autobranchia</taxon>
        <taxon>Heteroconchia</taxon>
        <taxon>Euheterodonta</taxon>
        <taxon>Imparidentia</taxon>
        <taxon>Neoheterodontei</taxon>
        <taxon>Myida</taxon>
        <taxon>Dreissenoidea</taxon>
        <taxon>Dreissenidae</taxon>
        <taxon>Dreissena</taxon>
    </lineage>
</organism>
<reference evidence="1" key="2">
    <citation type="submission" date="2020-11" db="EMBL/GenBank/DDBJ databases">
        <authorList>
            <person name="McCartney M.A."/>
            <person name="Auch B."/>
            <person name="Kono T."/>
            <person name="Mallez S."/>
            <person name="Becker A."/>
            <person name="Gohl D.M."/>
            <person name="Silverstein K.A.T."/>
            <person name="Koren S."/>
            <person name="Bechman K.B."/>
            <person name="Herman A."/>
            <person name="Abrahante J.E."/>
            <person name="Garbe J."/>
        </authorList>
    </citation>
    <scope>NUCLEOTIDE SEQUENCE</scope>
    <source>
        <strain evidence="1">Duluth1</strain>
        <tissue evidence="1">Whole animal</tissue>
    </source>
</reference>
<accession>A0A9D3YAT1</accession>
<evidence type="ECO:0000313" key="1">
    <source>
        <dbReference type="EMBL" id="KAH3696978.1"/>
    </source>
</evidence>
<keyword evidence="2" id="KW-1185">Reference proteome</keyword>
<name>A0A9D3YAT1_DREPO</name>
<sequence length="74" mass="8388">MLLNEESESGDVLDFVATDHATSMSVAEWGRGQRQRARHGIVMRMGVLFIRISARPHNIIIIQTYAPISDYDDE</sequence>
<comment type="caution">
    <text evidence="1">The sequence shown here is derived from an EMBL/GenBank/DDBJ whole genome shotgun (WGS) entry which is preliminary data.</text>
</comment>
<reference evidence="1" key="1">
    <citation type="journal article" date="2019" name="bioRxiv">
        <title>The Genome of the Zebra Mussel, Dreissena polymorpha: A Resource for Invasive Species Research.</title>
        <authorList>
            <person name="McCartney M.A."/>
            <person name="Auch B."/>
            <person name="Kono T."/>
            <person name="Mallez S."/>
            <person name="Zhang Y."/>
            <person name="Obille A."/>
            <person name="Becker A."/>
            <person name="Abrahante J.E."/>
            <person name="Garbe J."/>
            <person name="Badalamenti J.P."/>
            <person name="Herman A."/>
            <person name="Mangelson H."/>
            <person name="Liachko I."/>
            <person name="Sullivan S."/>
            <person name="Sone E.D."/>
            <person name="Koren S."/>
            <person name="Silverstein K.A.T."/>
            <person name="Beckman K.B."/>
            <person name="Gohl D.M."/>
        </authorList>
    </citation>
    <scope>NUCLEOTIDE SEQUENCE</scope>
    <source>
        <strain evidence="1">Duluth1</strain>
        <tissue evidence="1">Whole animal</tissue>
    </source>
</reference>
<proteinExistence type="predicted"/>
<dbReference type="AlphaFoldDB" id="A0A9D3YAT1"/>
<protein>
    <submittedName>
        <fullName evidence="1">Uncharacterized protein</fullName>
    </submittedName>
</protein>
<dbReference type="EMBL" id="JAIWYP010000016">
    <property type="protein sequence ID" value="KAH3696978.1"/>
    <property type="molecule type" value="Genomic_DNA"/>
</dbReference>
<gene>
    <name evidence="1" type="ORF">DPMN_084462</name>
</gene>
<dbReference type="Proteomes" id="UP000828390">
    <property type="component" value="Unassembled WGS sequence"/>
</dbReference>
<evidence type="ECO:0000313" key="2">
    <source>
        <dbReference type="Proteomes" id="UP000828390"/>
    </source>
</evidence>